<evidence type="ECO:0000313" key="12">
    <source>
        <dbReference type="EMBL" id="MBP1906842.1"/>
    </source>
</evidence>
<keyword evidence="9" id="KW-0472">Membrane</keyword>
<reference evidence="12 13" key="1">
    <citation type="submission" date="2021-03" db="EMBL/GenBank/DDBJ databases">
        <title>Genomic Encyclopedia of Type Strains, Phase IV (KMG-IV): sequencing the most valuable type-strain genomes for metagenomic binning, comparative biology and taxonomic classification.</title>
        <authorList>
            <person name="Goeker M."/>
        </authorList>
    </citation>
    <scope>NUCLEOTIDE SEQUENCE [LARGE SCALE GENOMIC DNA]</scope>
    <source>
        <strain evidence="12 13">DSM 14349</strain>
    </source>
</reference>
<evidence type="ECO:0000259" key="10">
    <source>
        <dbReference type="Pfam" id="PF02518"/>
    </source>
</evidence>
<keyword evidence="9" id="KW-1133">Transmembrane helix</keyword>
<dbReference type="CDD" id="cd16917">
    <property type="entry name" value="HATPase_UhpB-NarQ-NarX-like"/>
    <property type="match status" value="1"/>
</dbReference>
<evidence type="ECO:0000256" key="8">
    <source>
        <dbReference type="ARBA" id="ARBA00023012"/>
    </source>
</evidence>
<keyword evidence="4" id="KW-0808">Transferase</keyword>
<dbReference type="Proteomes" id="UP001519272">
    <property type="component" value="Unassembled WGS sequence"/>
</dbReference>
<feature type="domain" description="Histidine kinase/HSP90-like ATPase" evidence="10">
    <location>
        <begin position="295"/>
        <end position="380"/>
    </location>
</feature>
<dbReference type="RefSeq" id="WP_210090434.1">
    <property type="nucleotide sequence ID" value="NZ_JAGGKG010000019.1"/>
</dbReference>
<evidence type="ECO:0000256" key="6">
    <source>
        <dbReference type="ARBA" id="ARBA00022777"/>
    </source>
</evidence>
<evidence type="ECO:0000256" key="4">
    <source>
        <dbReference type="ARBA" id="ARBA00022679"/>
    </source>
</evidence>
<dbReference type="PANTHER" id="PTHR24421">
    <property type="entry name" value="NITRATE/NITRITE SENSOR PROTEIN NARX-RELATED"/>
    <property type="match status" value="1"/>
</dbReference>
<protein>
    <recommendedName>
        <fullName evidence="2">histidine kinase</fullName>
        <ecNumber evidence="2">2.7.13.3</ecNumber>
    </recommendedName>
</protein>
<keyword evidence="6 12" id="KW-0418">Kinase</keyword>
<dbReference type="InterPro" id="IPR003594">
    <property type="entry name" value="HATPase_dom"/>
</dbReference>
<dbReference type="InterPro" id="IPR036890">
    <property type="entry name" value="HATPase_C_sf"/>
</dbReference>
<name>A0ABS4FW85_9BACL</name>
<dbReference type="PANTHER" id="PTHR24421:SF10">
    <property type="entry name" value="NITRATE_NITRITE SENSOR PROTEIN NARQ"/>
    <property type="match status" value="1"/>
</dbReference>
<feature type="transmembrane region" description="Helical" evidence="9">
    <location>
        <begin position="98"/>
        <end position="116"/>
    </location>
</feature>
<keyword evidence="13" id="KW-1185">Reference proteome</keyword>
<dbReference type="EMBL" id="JAGGKG010000019">
    <property type="protein sequence ID" value="MBP1906842.1"/>
    <property type="molecule type" value="Genomic_DNA"/>
</dbReference>
<accession>A0ABS4FW85</accession>
<keyword evidence="5" id="KW-0547">Nucleotide-binding</keyword>
<evidence type="ECO:0000259" key="11">
    <source>
        <dbReference type="Pfam" id="PF07730"/>
    </source>
</evidence>
<feature type="domain" description="Signal transduction histidine kinase subgroup 3 dimerisation and phosphoacceptor" evidence="11">
    <location>
        <begin position="184"/>
        <end position="248"/>
    </location>
</feature>
<dbReference type="Gene3D" id="3.30.565.10">
    <property type="entry name" value="Histidine kinase-like ATPase, C-terminal domain"/>
    <property type="match status" value="1"/>
</dbReference>
<evidence type="ECO:0000256" key="3">
    <source>
        <dbReference type="ARBA" id="ARBA00022553"/>
    </source>
</evidence>
<organism evidence="12 13">
    <name type="scientific">Paenibacillus turicensis</name>
    <dbReference type="NCBI Taxonomy" id="160487"/>
    <lineage>
        <taxon>Bacteria</taxon>
        <taxon>Bacillati</taxon>
        <taxon>Bacillota</taxon>
        <taxon>Bacilli</taxon>
        <taxon>Bacillales</taxon>
        <taxon>Paenibacillaceae</taxon>
        <taxon>Paenibacillus</taxon>
    </lineage>
</organism>
<feature type="transmembrane region" description="Helical" evidence="9">
    <location>
        <begin position="33"/>
        <end position="52"/>
    </location>
</feature>
<comment type="caution">
    <text evidence="12">The sequence shown here is derived from an EMBL/GenBank/DDBJ whole genome shotgun (WGS) entry which is preliminary data.</text>
</comment>
<proteinExistence type="predicted"/>
<keyword evidence="7" id="KW-0067">ATP-binding</keyword>
<evidence type="ECO:0000256" key="5">
    <source>
        <dbReference type="ARBA" id="ARBA00022741"/>
    </source>
</evidence>
<comment type="catalytic activity">
    <reaction evidence="1">
        <text>ATP + protein L-histidine = ADP + protein N-phospho-L-histidine.</text>
        <dbReference type="EC" id="2.7.13.3"/>
    </reaction>
</comment>
<dbReference type="InterPro" id="IPR050482">
    <property type="entry name" value="Sensor_HK_TwoCompSys"/>
</dbReference>
<evidence type="ECO:0000256" key="2">
    <source>
        <dbReference type="ARBA" id="ARBA00012438"/>
    </source>
</evidence>
<gene>
    <name evidence="12" type="ORF">J2Z32_003507</name>
</gene>
<evidence type="ECO:0000256" key="7">
    <source>
        <dbReference type="ARBA" id="ARBA00022840"/>
    </source>
</evidence>
<dbReference type="GO" id="GO:0016301">
    <property type="term" value="F:kinase activity"/>
    <property type="evidence" value="ECO:0007669"/>
    <property type="project" value="UniProtKB-KW"/>
</dbReference>
<evidence type="ECO:0000313" key="13">
    <source>
        <dbReference type="Proteomes" id="UP001519272"/>
    </source>
</evidence>
<dbReference type="SUPFAM" id="SSF55874">
    <property type="entry name" value="ATPase domain of HSP90 chaperone/DNA topoisomerase II/histidine kinase"/>
    <property type="match status" value="1"/>
</dbReference>
<dbReference type="EC" id="2.7.13.3" evidence="2"/>
<keyword evidence="8" id="KW-0902">Two-component regulatory system</keyword>
<dbReference type="InterPro" id="IPR011712">
    <property type="entry name" value="Sig_transdc_His_kin_sub3_dim/P"/>
</dbReference>
<keyword evidence="9" id="KW-0812">Transmembrane</keyword>
<dbReference type="Pfam" id="PF02518">
    <property type="entry name" value="HATPase_c"/>
    <property type="match status" value="1"/>
</dbReference>
<dbReference type="Pfam" id="PF07730">
    <property type="entry name" value="HisKA_3"/>
    <property type="match status" value="1"/>
</dbReference>
<feature type="transmembrane region" description="Helical" evidence="9">
    <location>
        <begin position="122"/>
        <end position="141"/>
    </location>
</feature>
<evidence type="ECO:0000256" key="1">
    <source>
        <dbReference type="ARBA" id="ARBA00000085"/>
    </source>
</evidence>
<dbReference type="Gene3D" id="1.20.5.1930">
    <property type="match status" value="1"/>
</dbReference>
<sequence>MIKTSVLYMLKFIFVFVTLFLGIFQISAPNQGIYMIHILLYIAFVVVGNIRYKQATLLLFSLVEIGVTTWLVEQYGLSTVLLVLAPVFSYVPSNIPRVQQIIVMGIHLLAVNYVLWHESFIFIINIVILLFIAVVAILDYYHKELDRLYQHYDYLKEQHFELNDSKEQILQFAKQVEDVAQAGERNRISQQLHDQLGHRLIRIKMMAEAALQIMPTQSDKAVSMFQQVRDQLSTSLDEMRSTVRGLRPFSHVNLIQSLRNLLEEVGRESGVQTSLTVEGTPTSLYPSQDLIFYRNAQEALTNALKHGQPREVKIVIDYQQQCVVMSVMNDGLIPSQFDENHPTTLRGLGVLGMKERCQLAGGSLSFKLAPHFTVISTLPIHKLPEGN</sequence>
<keyword evidence="3" id="KW-0597">Phosphoprotein</keyword>
<feature type="transmembrane region" description="Helical" evidence="9">
    <location>
        <begin position="6"/>
        <end position="26"/>
    </location>
</feature>
<evidence type="ECO:0000256" key="9">
    <source>
        <dbReference type="SAM" id="Phobius"/>
    </source>
</evidence>
<feature type="transmembrane region" description="Helical" evidence="9">
    <location>
        <begin position="72"/>
        <end position="91"/>
    </location>
</feature>